<reference evidence="1" key="1">
    <citation type="submission" date="2018-10" db="EMBL/GenBank/DDBJ databases">
        <title>Complete Sequence of plasmid pTEM-2262.</title>
        <authorList>
            <person name="Li M."/>
            <person name="Li F."/>
            <person name="Pei G."/>
            <person name="Tong Y."/>
        </authorList>
    </citation>
    <scope>NUCLEOTIDE SEQUENCE</scope>
    <source>
        <strain evidence="1">2262</strain>
        <plasmid evidence="1">pTEM-2262</plasmid>
    </source>
</reference>
<sequence length="45" mass="5255">MRKMTLYAYNCNGNQIETLTFYFVFSSFCDLEMQFNDTSSFSSGD</sequence>
<name>A0A2R4AKL3_CITFR</name>
<accession>A0A2R4AKL3</accession>
<organism evidence="1">
    <name type="scientific">Citrobacter freundii</name>
    <dbReference type="NCBI Taxonomy" id="546"/>
    <lineage>
        <taxon>Bacteria</taxon>
        <taxon>Pseudomonadati</taxon>
        <taxon>Pseudomonadota</taxon>
        <taxon>Gammaproteobacteria</taxon>
        <taxon>Enterobacterales</taxon>
        <taxon>Enterobacteriaceae</taxon>
        <taxon>Citrobacter</taxon>
        <taxon>Citrobacter freundii complex</taxon>
    </lineage>
</organism>
<geneLocation type="plasmid" evidence="1">
    <name>pTEM-2262</name>
</geneLocation>
<dbReference type="AlphaFoldDB" id="A0A2R4AKL3"/>
<protein>
    <submittedName>
        <fullName evidence="1">Uncharacterized protein</fullName>
    </submittedName>
</protein>
<keyword evidence="1" id="KW-0614">Plasmid</keyword>
<dbReference type="EMBL" id="MG387191">
    <property type="protein sequence ID" value="AVR65278.1"/>
    <property type="molecule type" value="Genomic_DNA"/>
</dbReference>
<proteinExistence type="predicted"/>
<evidence type="ECO:0000313" key="1">
    <source>
        <dbReference type="EMBL" id="AVR65278.1"/>
    </source>
</evidence>